<keyword evidence="3 5" id="KW-0779">Telomere</keyword>
<dbReference type="InterPro" id="IPR009057">
    <property type="entry name" value="Homeodomain-like_sf"/>
</dbReference>
<keyword evidence="2 5" id="KW-0158">Chromosome</keyword>
<comment type="subunit">
    <text evidence="5">Homodimer.</text>
</comment>
<evidence type="ECO:0000313" key="10">
    <source>
        <dbReference type="Proteomes" id="UP000076722"/>
    </source>
</evidence>
<evidence type="ECO:0000256" key="1">
    <source>
        <dbReference type="ARBA" id="ARBA00010467"/>
    </source>
</evidence>
<feature type="compositionally biased region" description="Polar residues" evidence="6">
    <location>
        <begin position="335"/>
        <end position="347"/>
    </location>
</feature>
<evidence type="ECO:0000256" key="6">
    <source>
        <dbReference type="SAM" id="MobiDB-lite"/>
    </source>
</evidence>
<evidence type="ECO:0000259" key="8">
    <source>
        <dbReference type="Pfam" id="PF16589"/>
    </source>
</evidence>
<dbReference type="Proteomes" id="UP000076722">
    <property type="component" value="Unassembled WGS sequence"/>
</dbReference>
<dbReference type="GO" id="GO:0042162">
    <property type="term" value="F:telomeric DNA binding"/>
    <property type="evidence" value="ECO:0007669"/>
    <property type="project" value="TreeGrafter"/>
</dbReference>
<dbReference type="AlphaFoldDB" id="A0A164U5P3"/>
<sequence length="468" mass="53257">MAAPLFVTEGKPIKFFIQQDIPEHIKTHLVQKVKDNGGVVEQKVPLRGYLLLDFDSPESQRLRAVWAKSHRPERYFVDYTFVDACISRRGLLPMVFQQNGVPHDIHLHACIEEGNERIALRAQISQCGGNPDAEEDQASVIIAEETSPQWTALQKTYSNNADKHVEPTEWVKWCITNTFMEHWEVVKRDLGGRKAGASRNEYTAAEDKHLANYIAHLIPTSDSSGRTGNKIYKDLETLAAEKNPDYMWASRHSWQSWRNRYKQNQQRFNRMIEAIVEQLGIKPGGDGQYGSIRQPPGNNKRPAKIAPATLNEEDISEQIQPKATRRHERPLPSPDGNQIESNSNQNVVEEDVSTEWATREGNAPAPQWVKDIARKRPLPRSDESTGHPSKKRNLGGNQVLEEEHSSEMEADIKQKLKRIASDTRFLLTEVVEEWKRGGKDVALTSALFAHLRQAVDEQKRLFLSNRTA</sequence>
<evidence type="ECO:0000256" key="5">
    <source>
        <dbReference type="RuleBase" id="RU367107"/>
    </source>
</evidence>
<dbReference type="InterPro" id="IPR001357">
    <property type="entry name" value="BRCT_dom"/>
</dbReference>
<keyword evidence="4 5" id="KW-0539">Nucleus</keyword>
<dbReference type="InterPro" id="IPR039595">
    <property type="entry name" value="TE2IP/Rap1"/>
</dbReference>
<dbReference type="STRING" id="1314777.A0A164U5P3"/>
<feature type="domain" description="BRCT" evidence="8">
    <location>
        <begin position="5"/>
        <end position="93"/>
    </location>
</feature>
<feature type="compositionally biased region" description="Basic and acidic residues" evidence="6">
    <location>
        <begin position="371"/>
        <end position="385"/>
    </location>
</feature>
<evidence type="ECO:0000256" key="2">
    <source>
        <dbReference type="ARBA" id="ARBA00022454"/>
    </source>
</evidence>
<comment type="function">
    <text evidence="5">Involved in the regulation of telomere length, clustering and has a specific role in telomere position effect (TPE).</text>
</comment>
<comment type="subcellular location">
    <subcellularLocation>
        <location evidence="5">Nucleus</location>
    </subcellularLocation>
    <subcellularLocation>
        <location evidence="5">Chromosome</location>
        <location evidence="5">Telomere</location>
    </subcellularLocation>
</comment>
<dbReference type="Pfam" id="PF08914">
    <property type="entry name" value="Myb_Rap1"/>
    <property type="match status" value="1"/>
</dbReference>
<dbReference type="SUPFAM" id="SSF46689">
    <property type="entry name" value="Homeodomain-like"/>
    <property type="match status" value="1"/>
</dbReference>
<evidence type="ECO:0000313" key="9">
    <source>
        <dbReference type="EMBL" id="KZS92941.1"/>
    </source>
</evidence>
<dbReference type="PANTHER" id="PTHR16466">
    <property type="entry name" value="TELOMERE REPEAT-BINDING FACTOR 2-INTERACTING PROTEIN 1"/>
    <property type="match status" value="1"/>
</dbReference>
<proteinExistence type="inferred from homology"/>
<gene>
    <name evidence="9" type="ORF">SISNIDRAFT_485891</name>
</gene>
<accession>A0A164U5P3</accession>
<keyword evidence="10" id="KW-1185">Reference proteome</keyword>
<dbReference type="InterPro" id="IPR015010">
    <property type="entry name" value="TERF2IP_Myb"/>
</dbReference>
<dbReference type="EMBL" id="KV419408">
    <property type="protein sequence ID" value="KZS92941.1"/>
    <property type="molecule type" value="Genomic_DNA"/>
</dbReference>
<evidence type="ECO:0000256" key="4">
    <source>
        <dbReference type="ARBA" id="ARBA00023242"/>
    </source>
</evidence>
<feature type="domain" description="TERF2-interacting telomeric protein 1 Myb" evidence="7">
    <location>
        <begin position="202"/>
        <end position="264"/>
    </location>
</feature>
<evidence type="ECO:0000259" key="7">
    <source>
        <dbReference type="Pfam" id="PF08914"/>
    </source>
</evidence>
<dbReference type="Pfam" id="PF16589">
    <property type="entry name" value="BRCT_2"/>
    <property type="match status" value="1"/>
</dbReference>
<dbReference type="GO" id="GO:0031848">
    <property type="term" value="P:protection from non-homologous end joining at telomere"/>
    <property type="evidence" value="ECO:0007669"/>
    <property type="project" value="TreeGrafter"/>
</dbReference>
<dbReference type="OrthoDB" id="435460at2759"/>
<comment type="similarity">
    <text evidence="1 5">Belongs to the RAP1 family.</text>
</comment>
<dbReference type="CDD" id="cd11655">
    <property type="entry name" value="rap1_myb-like"/>
    <property type="match status" value="1"/>
</dbReference>
<evidence type="ECO:0000256" key="3">
    <source>
        <dbReference type="ARBA" id="ARBA00022895"/>
    </source>
</evidence>
<protein>
    <recommendedName>
        <fullName evidence="5">DNA-binding protein RAP1</fullName>
    </recommendedName>
</protein>
<dbReference type="GO" id="GO:0010833">
    <property type="term" value="P:telomere maintenance via telomere lengthening"/>
    <property type="evidence" value="ECO:0007669"/>
    <property type="project" value="UniProtKB-UniRule"/>
</dbReference>
<feature type="region of interest" description="Disordered" evidence="6">
    <location>
        <begin position="282"/>
        <end position="408"/>
    </location>
</feature>
<dbReference type="Gene3D" id="1.10.10.60">
    <property type="entry name" value="Homeodomain-like"/>
    <property type="match status" value="1"/>
</dbReference>
<reference evidence="9 10" key="1">
    <citation type="journal article" date="2016" name="Mol. Biol. Evol.">
        <title>Comparative Genomics of Early-Diverging Mushroom-Forming Fungi Provides Insights into the Origins of Lignocellulose Decay Capabilities.</title>
        <authorList>
            <person name="Nagy L.G."/>
            <person name="Riley R."/>
            <person name="Tritt A."/>
            <person name="Adam C."/>
            <person name="Daum C."/>
            <person name="Floudas D."/>
            <person name="Sun H."/>
            <person name="Yadav J.S."/>
            <person name="Pangilinan J."/>
            <person name="Larsson K.H."/>
            <person name="Matsuura K."/>
            <person name="Barry K."/>
            <person name="Labutti K."/>
            <person name="Kuo R."/>
            <person name="Ohm R.A."/>
            <person name="Bhattacharya S.S."/>
            <person name="Shirouzu T."/>
            <person name="Yoshinaga Y."/>
            <person name="Martin F.M."/>
            <person name="Grigoriev I.V."/>
            <person name="Hibbett D.S."/>
        </authorList>
    </citation>
    <scope>NUCLEOTIDE SEQUENCE [LARGE SCALE GENOMIC DNA]</scope>
    <source>
        <strain evidence="9 10">HHB9708</strain>
    </source>
</reference>
<organism evidence="9 10">
    <name type="scientific">Sistotremastrum niveocremeum HHB9708</name>
    <dbReference type="NCBI Taxonomy" id="1314777"/>
    <lineage>
        <taxon>Eukaryota</taxon>
        <taxon>Fungi</taxon>
        <taxon>Dikarya</taxon>
        <taxon>Basidiomycota</taxon>
        <taxon>Agaricomycotina</taxon>
        <taxon>Agaricomycetes</taxon>
        <taxon>Sistotremastrales</taxon>
        <taxon>Sistotremastraceae</taxon>
        <taxon>Sertulicium</taxon>
        <taxon>Sertulicium niveocremeum</taxon>
    </lineage>
</organism>
<name>A0A164U5P3_9AGAM</name>
<dbReference type="PANTHER" id="PTHR16466:SF6">
    <property type="entry name" value="TELOMERIC REPEAT-BINDING FACTOR 2-INTERACTING PROTEIN 1"/>
    <property type="match status" value="1"/>
</dbReference>
<dbReference type="GO" id="GO:0070187">
    <property type="term" value="C:shelterin complex"/>
    <property type="evidence" value="ECO:0007669"/>
    <property type="project" value="TreeGrafter"/>
</dbReference>